<keyword evidence="7" id="KW-0472">Membrane</keyword>
<name>A0ABS8JUJ8_9BURK</name>
<dbReference type="InterPro" id="IPR003593">
    <property type="entry name" value="AAA+_ATPase"/>
</dbReference>
<keyword evidence="4" id="KW-0410">Iron transport</keyword>
<comment type="caution">
    <text evidence="9">The sequence shown here is derived from an EMBL/GenBank/DDBJ whole genome shotgun (WGS) entry which is preliminary data.</text>
</comment>
<organism evidence="9 10">
    <name type="scientific">Paraburkholderia sejongensis</name>
    <dbReference type="NCBI Taxonomy" id="2886946"/>
    <lineage>
        <taxon>Bacteria</taxon>
        <taxon>Pseudomonadati</taxon>
        <taxon>Pseudomonadota</taxon>
        <taxon>Betaproteobacteria</taxon>
        <taxon>Burkholderiales</taxon>
        <taxon>Burkholderiaceae</taxon>
        <taxon>Paraburkholderia</taxon>
    </lineage>
</organism>
<dbReference type="SMART" id="SM00382">
    <property type="entry name" value="AAA"/>
    <property type="match status" value="1"/>
</dbReference>
<evidence type="ECO:0000256" key="3">
    <source>
        <dbReference type="ARBA" id="ARBA00022475"/>
    </source>
</evidence>
<evidence type="ECO:0000256" key="5">
    <source>
        <dbReference type="ARBA" id="ARBA00023004"/>
    </source>
</evidence>
<evidence type="ECO:0000256" key="2">
    <source>
        <dbReference type="ARBA" id="ARBA00022448"/>
    </source>
</evidence>
<dbReference type="Proteomes" id="UP001431019">
    <property type="component" value="Unassembled WGS sequence"/>
</dbReference>
<sequence>MIISSQFVSRIDLKPDANADPSQYPFSLPAIRSLQTLTLHPKVTCFVGENGSGKSTLLEALAVSLGYNAEGGSRDLRFQTRNTHSDLHARLRVSKGFRRPRTGYFLRAESFYNVASSLDELEEDPYTAGVLASYGGRSLHAQSHGESFLALVMNRFGPDGLYLLDEPEAALSPQRQLTLLARMHQLIQQNSQFVIATHSPILMAYPDATIYQFGADGIEPIAYEDTEHYRITRDFLANPQRMLKVLLADADDASADGHID</sequence>
<keyword evidence="6" id="KW-0406">Ion transport</keyword>
<dbReference type="InterPro" id="IPR038729">
    <property type="entry name" value="Rad50/SbcC_AAA"/>
</dbReference>
<keyword evidence="10" id="KW-1185">Reference proteome</keyword>
<protein>
    <submittedName>
        <fullName evidence="9">AAA family ATPase</fullName>
    </submittedName>
</protein>
<evidence type="ECO:0000313" key="10">
    <source>
        <dbReference type="Proteomes" id="UP001431019"/>
    </source>
</evidence>
<evidence type="ECO:0000259" key="8">
    <source>
        <dbReference type="SMART" id="SM00382"/>
    </source>
</evidence>
<dbReference type="Gene3D" id="3.40.50.300">
    <property type="entry name" value="P-loop containing nucleotide triphosphate hydrolases"/>
    <property type="match status" value="2"/>
</dbReference>
<dbReference type="RefSeq" id="WP_230509884.1">
    <property type="nucleotide sequence ID" value="NZ_JAJITD010000006.1"/>
</dbReference>
<dbReference type="EMBL" id="JAJITD010000006">
    <property type="protein sequence ID" value="MCC8393576.1"/>
    <property type="molecule type" value="Genomic_DNA"/>
</dbReference>
<dbReference type="InterPro" id="IPR027417">
    <property type="entry name" value="P-loop_NTPase"/>
</dbReference>
<keyword evidence="3" id="KW-1003">Cell membrane</keyword>
<dbReference type="Pfam" id="PF13476">
    <property type="entry name" value="AAA_23"/>
    <property type="match status" value="1"/>
</dbReference>
<proteinExistence type="predicted"/>
<dbReference type="Pfam" id="PF13304">
    <property type="entry name" value="AAA_21"/>
    <property type="match status" value="1"/>
</dbReference>
<keyword evidence="5" id="KW-0408">Iron</keyword>
<accession>A0ABS8JUJ8</accession>
<evidence type="ECO:0000256" key="4">
    <source>
        <dbReference type="ARBA" id="ARBA00022496"/>
    </source>
</evidence>
<dbReference type="SUPFAM" id="SSF52540">
    <property type="entry name" value="P-loop containing nucleoside triphosphate hydrolases"/>
    <property type="match status" value="1"/>
</dbReference>
<keyword evidence="2" id="KW-0813">Transport</keyword>
<reference evidence="9 10" key="1">
    <citation type="submission" date="2021-11" db="EMBL/GenBank/DDBJ databases">
        <authorList>
            <person name="Oh E.-T."/>
            <person name="Kim S.-B."/>
        </authorList>
    </citation>
    <scope>NUCLEOTIDE SEQUENCE [LARGE SCALE GENOMIC DNA]</scope>
    <source>
        <strain evidence="9 10">MMS20-SJTR3</strain>
    </source>
</reference>
<dbReference type="PANTHER" id="PTHR42771:SF2">
    <property type="entry name" value="IRON(3+)-HYDROXAMATE IMPORT ATP-BINDING PROTEIN FHUC"/>
    <property type="match status" value="1"/>
</dbReference>
<dbReference type="PANTHER" id="PTHR42771">
    <property type="entry name" value="IRON(3+)-HYDROXAMATE IMPORT ATP-BINDING PROTEIN FHUC"/>
    <property type="match status" value="1"/>
</dbReference>
<comment type="subcellular location">
    <subcellularLocation>
        <location evidence="1">Cell membrane</location>
        <topology evidence="1">Peripheral membrane protein</topology>
    </subcellularLocation>
</comment>
<evidence type="ECO:0000256" key="1">
    <source>
        <dbReference type="ARBA" id="ARBA00004202"/>
    </source>
</evidence>
<evidence type="ECO:0000256" key="6">
    <source>
        <dbReference type="ARBA" id="ARBA00023065"/>
    </source>
</evidence>
<feature type="domain" description="AAA+ ATPase" evidence="8">
    <location>
        <begin position="40"/>
        <end position="232"/>
    </location>
</feature>
<gene>
    <name evidence="9" type="ORF">LJ656_13360</name>
</gene>
<evidence type="ECO:0000256" key="7">
    <source>
        <dbReference type="ARBA" id="ARBA00023136"/>
    </source>
</evidence>
<evidence type="ECO:0000313" key="9">
    <source>
        <dbReference type="EMBL" id="MCC8393576.1"/>
    </source>
</evidence>
<dbReference type="InterPro" id="IPR003959">
    <property type="entry name" value="ATPase_AAA_core"/>
</dbReference>
<dbReference type="InterPro" id="IPR051535">
    <property type="entry name" value="Siderophore_ABC-ATPase"/>
</dbReference>